<gene>
    <name evidence="2" type="ORF">AV274_4631</name>
</gene>
<evidence type="ECO:0000313" key="3">
    <source>
        <dbReference type="Proteomes" id="UP000078348"/>
    </source>
</evidence>
<keyword evidence="3" id="KW-1185">Reference proteome</keyword>
<evidence type="ECO:0000256" key="1">
    <source>
        <dbReference type="SAM" id="MobiDB-lite"/>
    </source>
</evidence>
<feature type="region of interest" description="Disordered" evidence="1">
    <location>
        <begin position="440"/>
        <end position="463"/>
    </location>
</feature>
<evidence type="ECO:0000313" key="2">
    <source>
        <dbReference type="EMBL" id="OAO13657.1"/>
    </source>
</evidence>
<feature type="compositionally biased region" description="Basic and acidic residues" evidence="1">
    <location>
        <begin position="446"/>
        <end position="462"/>
    </location>
</feature>
<dbReference type="Proteomes" id="UP000078348">
    <property type="component" value="Unassembled WGS sequence"/>
</dbReference>
<organism evidence="2 3">
    <name type="scientific">Blastocystis sp. subtype 1 (strain ATCC 50177 / NandII)</name>
    <dbReference type="NCBI Taxonomy" id="478820"/>
    <lineage>
        <taxon>Eukaryota</taxon>
        <taxon>Sar</taxon>
        <taxon>Stramenopiles</taxon>
        <taxon>Bigyra</taxon>
        <taxon>Opalozoa</taxon>
        <taxon>Opalinata</taxon>
        <taxon>Blastocystidae</taxon>
        <taxon>Blastocystis</taxon>
    </lineage>
</organism>
<name>A0A196SC16_BLAHN</name>
<proteinExistence type="predicted"/>
<feature type="region of interest" description="Disordered" evidence="1">
    <location>
        <begin position="768"/>
        <end position="838"/>
    </location>
</feature>
<dbReference type="AlphaFoldDB" id="A0A196SC16"/>
<comment type="caution">
    <text evidence="2">The sequence shown here is derived from an EMBL/GenBank/DDBJ whole genome shotgun (WGS) entry which is preliminary data.</text>
</comment>
<sequence length="892" mass="102283">MASGNLYVKVYVVEEVSVSNLDALINKYEQSPPDTQNTEICEIEGMNKLDVFKGDIKIKNGRCVSGGFYEKNKDEVMQTLHSLHWIEEGIWFTTIEDEQERTAYYENEMYCVRSEKDRTVFHKGDEVIIACGSLGTIPSVGMVETILTDMNYEKKKGEEVVEKKCAYFTAKKEGVAWKVEFGSGAKYEGEGCISGEDFVKDGEGALEMDVTWKGQAKEATVGRQERVELESQWQNKGLLEVSEDGQKDRVIWKGRWERNQFVGGTVVVWGRSYSTQKMSDGLYKGTVELQSDVQYEVSFDAALSIHSYAYRKNGHPFLCMTKKKPLHQFRYCCNGLAYAGEVVDFEASTASLPPMILNATVRRGEEVEYEGRLISVFECYRLVEREQDRLLGLAAVSQRLLYVDWYSYMAEKLKNRKCKRDDDPENDAYSEWVYLPDGKGRKKKNKSDGVDSPDKSGKKDESEQMFIYGRKQDGMSLVFRENNRWVWMYPDVIYERDGNQCILWRRDDGAMMFKGKVTKEFKPSEGRVYLRVAGVECESEYIRVLNPNFTTTLKRKGSEKVVYEGGVKVEFDMNSSRIDCFGKGEVRLLNSSIKGFFVSADHIETGERVKKMEGMLETVERGRFDNRMLTYGFVSKGGKKEIKDNNWNKWEVEEKDGVYRKKKMVGNMYATKKRIWCFGEEGSSPAKEFCTVLDEKDRIDFSADGKKVTITRHGVAEREEYAFEKVKVRFQPTWMELCDEEEPVKEAVCCEKPVEEAMCSVTCEQEFEEEPLGSERSQETQGTQAPLEELEVPTEPPQPRYSISEKSASIDPDPAPRPRNTEYEEGSQPVSVPPVLDEPIDWDEKWDEVGQHVQSGDQEGLQNLLVICRSLPYEEAAQLAQYIQEVIEEKSI</sequence>
<protein>
    <submittedName>
        <fullName evidence="2">Uncharacterized protein</fullName>
    </submittedName>
</protein>
<reference evidence="2 3" key="1">
    <citation type="submission" date="2016-05" db="EMBL/GenBank/DDBJ databases">
        <title>Nuclear genome of Blastocystis sp. subtype 1 NandII.</title>
        <authorList>
            <person name="Gentekaki E."/>
            <person name="Curtis B."/>
            <person name="Stairs C."/>
            <person name="Eme L."/>
            <person name="Herman E."/>
            <person name="Klimes V."/>
            <person name="Arias M.C."/>
            <person name="Elias M."/>
            <person name="Hilliou F."/>
            <person name="Klute M."/>
            <person name="Malik S.-B."/>
            <person name="Pightling A."/>
            <person name="Rachubinski R."/>
            <person name="Salas D."/>
            <person name="Schlacht A."/>
            <person name="Suga H."/>
            <person name="Archibald J."/>
            <person name="Ball S.G."/>
            <person name="Clark G."/>
            <person name="Dacks J."/>
            <person name="Van Der Giezen M."/>
            <person name="Tsaousis A."/>
            <person name="Roger A."/>
        </authorList>
    </citation>
    <scope>NUCLEOTIDE SEQUENCE [LARGE SCALE GENOMIC DNA]</scope>
    <source>
        <strain evidence="3">ATCC 50177 / NandII</strain>
    </source>
</reference>
<dbReference type="EMBL" id="LXWW01000346">
    <property type="protein sequence ID" value="OAO13657.1"/>
    <property type="molecule type" value="Genomic_DNA"/>
</dbReference>
<accession>A0A196SC16</accession>